<organism evidence="3 4">
    <name type="scientific">Trametes coccinea (strain BRFM310)</name>
    <name type="common">Pycnoporus coccineus</name>
    <dbReference type="NCBI Taxonomy" id="1353009"/>
    <lineage>
        <taxon>Eukaryota</taxon>
        <taxon>Fungi</taxon>
        <taxon>Dikarya</taxon>
        <taxon>Basidiomycota</taxon>
        <taxon>Agaricomycotina</taxon>
        <taxon>Agaricomycetes</taxon>
        <taxon>Polyporales</taxon>
        <taxon>Polyporaceae</taxon>
        <taxon>Trametes</taxon>
    </lineage>
</organism>
<keyword evidence="2" id="KW-0812">Transmembrane</keyword>
<evidence type="ECO:0000313" key="3">
    <source>
        <dbReference type="EMBL" id="OSC97509.1"/>
    </source>
</evidence>
<keyword evidence="2" id="KW-1133">Transmembrane helix</keyword>
<dbReference type="OrthoDB" id="2756898at2759"/>
<proteinExistence type="predicted"/>
<gene>
    <name evidence="3" type="ORF">PYCCODRAFT_1131801</name>
</gene>
<protein>
    <submittedName>
        <fullName evidence="3">Uncharacterized protein</fullName>
    </submittedName>
</protein>
<reference evidence="3 4" key="1">
    <citation type="journal article" date="2015" name="Biotechnol. Biofuels">
        <title>Enhanced degradation of softwood versus hardwood by the white-rot fungus Pycnoporus coccineus.</title>
        <authorList>
            <person name="Couturier M."/>
            <person name="Navarro D."/>
            <person name="Chevret D."/>
            <person name="Henrissat B."/>
            <person name="Piumi F."/>
            <person name="Ruiz-Duenas F.J."/>
            <person name="Martinez A.T."/>
            <person name="Grigoriev I.V."/>
            <person name="Riley R."/>
            <person name="Lipzen A."/>
            <person name="Berrin J.G."/>
            <person name="Master E.R."/>
            <person name="Rosso M.N."/>
        </authorList>
    </citation>
    <scope>NUCLEOTIDE SEQUENCE [LARGE SCALE GENOMIC DNA]</scope>
    <source>
        <strain evidence="3 4">BRFM310</strain>
    </source>
</reference>
<dbReference type="AlphaFoldDB" id="A0A1Y2I8S4"/>
<evidence type="ECO:0000256" key="2">
    <source>
        <dbReference type="SAM" id="Phobius"/>
    </source>
</evidence>
<sequence length="247" mass="27689">MPSYTPQDTSDDVTYVPSSQCTLVSSAARLCTSDIIAIIAVAFFVWYIVWGLPMTIRAFRRFQVKMAARNQRRKLETRVHLTGDLEMGIEKQNGSIYGDPYMASTKRLRTFLYLSDKVAIPEHTYNPRPGEAEDTWQERDRLDSFKFPLEAIREEPPNASPPMRQPSSASSLVGLYSPPSNYQHEEPSTPISGSFPSPPGLLMSSEPCASNPDAYQHVDQIPSSPPPAYLHQHRKPHCSSACKPCAW</sequence>
<accession>A0A1Y2I8S4</accession>
<dbReference type="Proteomes" id="UP000193067">
    <property type="component" value="Unassembled WGS sequence"/>
</dbReference>
<feature type="transmembrane region" description="Helical" evidence="2">
    <location>
        <begin position="35"/>
        <end position="56"/>
    </location>
</feature>
<dbReference type="EMBL" id="KZ084150">
    <property type="protein sequence ID" value="OSC97509.1"/>
    <property type="molecule type" value="Genomic_DNA"/>
</dbReference>
<name>A0A1Y2I8S4_TRAC3</name>
<keyword evidence="2" id="KW-0472">Membrane</keyword>
<keyword evidence="4" id="KW-1185">Reference proteome</keyword>
<evidence type="ECO:0000313" key="4">
    <source>
        <dbReference type="Proteomes" id="UP000193067"/>
    </source>
</evidence>
<evidence type="ECO:0000256" key="1">
    <source>
        <dbReference type="SAM" id="MobiDB-lite"/>
    </source>
</evidence>
<feature type="region of interest" description="Disordered" evidence="1">
    <location>
        <begin position="154"/>
        <end position="247"/>
    </location>
</feature>